<dbReference type="EMBL" id="CP073709">
    <property type="protein sequence ID" value="QUO43825.1"/>
    <property type="molecule type" value="Genomic_DNA"/>
</dbReference>
<evidence type="ECO:0000313" key="2">
    <source>
        <dbReference type="EMBL" id="QUO43825.1"/>
    </source>
</evidence>
<proteinExistence type="predicted"/>
<organism evidence="1 3">
    <name type="scientific">Brevibacillus composti</name>
    <dbReference type="NCBI Taxonomy" id="2796470"/>
    <lineage>
        <taxon>Bacteria</taxon>
        <taxon>Bacillati</taxon>
        <taxon>Bacillota</taxon>
        <taxon>Bacilli</taxon>
        <taxon>Bacillales</taxon>
        <taxon>Paenibacillaceae</taxon>
        <taxon>Brevibacillus</taxon>
    </lineage>
</organism>
<gene>
    <name evidence="1" type="ORF">JD108_22155</name>
    <name evidence="2" type="ORF">KDJ56_22055</name>
</gene>
<dbReference type="KEGG" id="bcop:JD108_22155"/>
<dbReference type="CDD" id="cd11586">
    <property type="entry name" value="VbhA_like"/>
    <property type="match status" value="1"/>
</dbReference>
<sequence>MAYSDEQLENSLRNAKASLAVEGMIVTDEDEKLIRAALKAEITHEEFLRIAMERASKAK</sequence>
<reference evidence="2 4" key="2">
    <citation type="submission" date="2021-04" db="EMBL/GenBank/DDBJ databases">
        <title>Brevibacillus composti FJAT-54423, complete genome.</title>
        <authorList>
            <person name="Tang R."/>
        </authorList>
    </citation>
    <scope>NUCLEOTIDE SEQUENCE [LARGE SCALE GENOMIC DNA]</scope>
    <source>
        <strain evidence="2 4">FJAT-54424</strain>
        <plasmid evidence="2 4">unnamed1</plasmid>
    </source>
</reference>
<dbReference type="RefSeq" id="WP_198830246.1">
    <property type="nucleotide sequence ID" value="NZ_CP066309.1"/>
</dbReference>
<dbReference type="Proteomes" id="UP000677234">
    <property type="component" value="Plasmid unnamed1"/>
</dbReference>
<dbReference type="AlphaFoldDB" id="A0A7T5JR16"/>
<evidence type="ECO:0000313" key="3">
    <source>
        <dbReference type="Proteomes" id="UP000595847"/>
    </source>
</evidence>
<reference evidence="1 3" key="1">
    <citation type="submission" date="2020-12" db="EMBL/GenBank/DDBJ databases">
        <title>strain FJAT-54423T represents a novel species of the genus Brevibacillus.</title>
        <authorList>
            <person name="Tang R."/>
        </authorList>
    </citation>
    <scope>NUCLEOTIDE SEQUENCE [LARGE SCALE GENOMIC DNA]</scope>
    <source>
        <strain evidence="1 3">FJAT-54423</strain>
        <plasmid evidence="1 3">unnamed1</plasmid>
    </source>
</reference>
<protein>
    <submittedName>
        <fullName evidence="1">Antitoxin VbhA family protein</fullName>
    </submittedName>
</protein>
<keyword evidence="1" id="KW-0614">Plasmid</keyword>
<accession>A0A7T5JR16</accession>
<dbReference type="InterPro" id="IPR033788">
    <property type="entry name" value="VbhA-like"/>
</dbReference>
<evidence type="ECO:0000313" key="4">
    <source>
        <dbReference type="Proteomes" id="UP000677234"/>
    </source>
</evidence>
<name>A0A7T5JR16_9BACL</name>
<evidence type="ECO:0000313" key="1">
    <source>
        <dbReference type="EMBL" id="QQE76755.1"/>
    </source>
</evidence>
<dbReference type="EMBL" id="CP066309">
    <property type="protein sequence ID" value="QQE76755.1"/>
    <property type="molecule type" value="Genomic_DNA"/>
</dbReference>
<dbReference type="Proteomes" id="UP000595847">
    <property type="component" value="Plasmid unnamed1"/>
</dbReference>
<geneLocation type="plasmid" evidence="3 4">
    <name>unnamed1</name>
</geneLocation>
<keyword evidence="4" id="KW-1185">Reference proteome</keyword>